<evidence type="ECO:0000313" key="3">
    <source>
        <dbReference type="Proteomes" id="UP000199515"/>
    </source>
</evidence>
<dbReference type="Pfam" id="PF13546">
    <property type="entry name" value="DDE_5"/>
    <property type="match status" value="1"/>
</dbReference>
<reference evidence="2 3" key="1">
    <citation type="submission" date="2016-10" db="EMBL/GenBank/DDBJ databases">
        <authorList>
            <person name="de Groot N.N."/>
        </authorList>
    </citation>
    <scope>NUCLEOTIDE SEQUENCE [LARGE SCALE GENOMIC DNA]</scope>
    <source>
        <strain evidence="2 3">CPCC 202699</strain>
    </source>
</reference>
<proteinExistence type="predicted"/>
<dbReference type="PANTHER" id="PTHR33627">
    <property type="entry name" value="TRANSPOSASE"/>
    <property type="match status" value="1"/>
</dbReference>
<dbReference type="AlphaFoldDB" id="A0A1H3PHG9"/>
<feature type="domain" description="Transposase IS701-like DDE" evidence="1">
    <location>
        <begin position="61"/>
        <end position="228"/>
    </location>
</feature>
<dbReference type="EMBL" id="FNON01000008">
    <property type="protein sequence ID" value="SDZ00507.1"/>
    <property type="molecule type" value="Genomic_DNA"/>
</dbReference>
<dbReference type="InterPro" id="IPR038721">
    <property type="entry name" value="IS701-like_DDE_dom"/>
</dbReference>
<dbReference type="Proteomes" id="UP000199515">
    <property type="component" value="Unassembled WGS sequence"/>
</dbReference>
<evidence type="ECO:0000313" key="2">
    <source>
        <dbReference type="EMBL" id="SDZ00507.1"/>
    </source>
</evidence>
<protein>
    <submittedName>
        <fullName evidence="2">SRSO17 transposase</fullName>
    </submittedName>
</protein>
<keyword evidence="3" id="KW-1185">Reference proteome</keyword>
<dbReference type="STRING" id="589385.SAMN05421504_108216"/>
<gene>
    <name evidence="2" type="ORF">SAMN05421504_108216</name>
</gene>
<name>A0A1H3PHG9_9PSEU</name>
<sequence>MGNVNKTQYEQWLKVVYDRIAPNFTRAEPRRRAWTYLLDLPSAYSAGLRGGDNVGHYEGERRADGAQRLLTSAQWDESVVRDELRTIAVQHGGHTGGSFYVTEVAFPKKGRSAVAVERQYSNDTKKAENCQIGLVLFYVTMDGLAFLIDRELYLPKSWADDASRRRRARIPAHVTYRSKSTIAATMINRALKVNIRPEWVAISLVCTEKAQLHHLLRQKQLQHIITSTAGELHTGSFGTPFTTPHTTLRLKASPPGHEVYTYHRDALHRFAAEPAEATKFDTAFLVTATAGHYAKPRSYFLAHTRRHTSLADVAPIVFLMESAGAYCRLAKEDIGLGHYEVRSWRGWYRHITLAAAAHTALELAKSHSRRAALAG</sequence>
<accession>A0A1H3PHG9</accession>
<dbReference type="PANTHER" id="PTHR33627:SF1">
    <property type="entry name" value="TRANSPOSASE"/>
    <property type="match status" value="1"/>
</dbReference>
<dbReference type="OrthoDB" id="4954307at2"/>
<evidence type="ECO:0000259" key="1">
    <source>
        <dbReference type="Pfam" id="PF13546"/>
    </source>
</evidence>
<dbReference type="InterPro" id="IPR039365">
    <property type="entry name" value="IS701-like"/>
</dbReference>
<organism evidence="2 3">
    <name type="scientific">Amycolatopsis xylanica</name>
    <dbReference type="NCBI Taxonomy" id="589385"/>
    <lineage>
        <taxon>Bacteria</taxon>
        <taxon>Bacillati</taxon>
        <taxon>Actinomycetota</taxon>
        <taxon>Actinomycetes</taxon>
        <taxon>Pseudonocardiales</taxon>
        <taxon>Pseudonocardiaceae</taxon>
        <taxon>Amycolatopsis</taxon>
    </lineage>
</organism>